<accession>A0ABD3CGT1</accession>
<organism evidence="1 2">
    <name type="scientific">Castilleja foliolosa</name>
    <dbReference type="NCBI Taxonomy" id="1961234"/>
    <lineage>
        <taxon>Eukaryota</taxon>
        <taxon>Viridiplantae</taxon>
        <taxon>Streptophyta</taxon>
        <taxon>Embryophyta</taxon>
        <taxon>Tracheophyta</taxon>
        <taxon>Spermatophyta</taxon>
        <taxon>Magnoliopsida</taxon>
        <taxon>eudicotyledons</taxon>
        <taxon>Gunneridae</taxon>
        <taxon>Pentapetalae</taxon>
        <taxon>asterids</taxon>
        <taxon>lamiids</taxon>
        <taxon>Lamiales</taxon>
        <taxon>Orobanchaceae</taxon>
        <taxon>Pedicularideae</taxon>
        <taxon>Castillejinae</taxon>
        <taxon>Castilleja</taxon>
    </lineage>
</organism>
<keyword evidence="2" id="KW-1185">Reference proteome</keyword>
<sequence length="70" mass="7579">MIGVAPSRLDSAASKPASSRRLLSAAILAKALRVRRRGNGKPVDSDAPIDKTIVRFSGNFRNFLEKLQSV</sequence>
<dbReference type="EMBL" id="JAVIJP010000037">
    <property type="protein sequence ID" value="KAL3627985.1"/>
    <property type="molecule type" value="Genomic_DNA"/>
</dbReference>
<comment type="caution">
    <text evidence="1">The sequence shown here is derived from an EMBL/GenBank/DDBJ whole genome shotgun (WGS) entry which is preliminary data.</text>
</comment>
<proteinExistence type="predicted"/>
<dbReference type="AlphaFoldDB" id="A0ABD3CGT1"/>
<dbReference type="Proteomes" id="UP001632038">
    <property type="component" value="Unassembled WGS sequence"/>
</dbReference>
<name>A0ABD3CGT1_9LAMI</name>
<protein>
    <submittedName>
        <fullName evidence="1">Uncharacterized protein</fullName>
    </submittedName>
</protein>
<evidence type="ECO:0000313" key="1">
    <source>
        <dbReference type="EMBL" id="KAL3627985.1"/>
    </source>
</evidence>
<evidence type="ECO:0000313" key="2">
    <source>
        <dbReference type="Proteomes" id="UP001632038"/>
    </source>
</evidence>
<reference evidence="2" key="1">
    <citation type="journal article" date="2024" name="IScience">
        <title>Strigolactones Initiate the Formation of Haustorium-like Structures in Castilleja.</title>
        <authorList>
            <person name="Buerger M."/>
            <person name="Peterson D."/>
            <person name="Chory J."/>
        </authorList>
    </citation>
    <scope>NUCLEOTIDE SEQUENCE [LARGE SCALE GENOMIC DNA]</scope>
</reference>
<gene>
    <name evidence="1" type="ORF">CASFOL_028087</name>
</gene>